<evidence type="ECO:0000313" key="4">
    <source>
        <dbReference type="Proteomes" id="UP000184330"/>
    </source>
</evidence>
<dbReference type="PROSITE" id="PS50105">
    <property type="entry name" value="SAM_DOMAIN"/>
    <property type="match status" value="1"/>
</dbReference>
<gene>
    <name evidence="3" type="ORF">PAC_09358</name>
</gene>
<feature type="region of interest" description="Disordered" evidence="1">
    <location>
        <begin position="65"/>
        <end position="120"/>
    </location>
</feature>
<feature type="compositionally biased region" description="Low complexity" evidence="1">
    <location>
        <begin position="87"/>
        <end position="107"/>
    </location>
</feature>
<organism evidence="3 4">
    <name type="scientific">Phialocephala subalpina</name>
    <dbReference type="NCBI Taxonomy" id="576137"/>
    <lineage>
        <taxon>Eukaryota</taxon>
        <taxon>Fungi</taxon>
        <taxon>Dikarya</taxon>
        <taxon>Ascomycota</taxon>
        <taxon>Pezizomycotina</taxon>
        <taxon>Leotiomycetes</taxon>
        <taxon>Helotiales</taxon>
        <taxon>Mollisiaceae</taxon>
        <taxon>Phialocephala</taxon>
        <taxon>Phialocephala fortinii species complex</taxon>
    </lineage>
</organism>
<dbReference type="Pfam" id="PF00536">
    <property type="entry name" value="SAM_1"/>
    <property type="match status" value="1"/>
</dbReference>
<dbReference type="Proteomes" id="UP000184330">
    <property type="component" value="Unassembled WGS sequence"/>
</dbReference>
<dbReference type="EMBL" id="FJOG01000014">
    <property type="protein sequence ID" value="CZR59466.1"/>
    <property type="molecule type" value="Genomic_DNA"/>
</dbReference>
<proteinExistence type="predicted"/>
<feature type="domain" description="SAM" evidence="2">
    <location>
        <begin position="1"/>
        <end position="51"/>
    </location>
</feature>
<dbReference type="Gene3D" id="1.10.150.50">
    <property type="entry name" value="Transcription Factor, Ets-1"/>
    <property type="match status" value="1"/>
</dbReference>
<dbReference type="SUPFAM" id="SSF47769">
    <property type="entry name" value="SAM/Pointed domain"/>
    <property type="match status" value="1"/>
</dbReference>
<sequence length="647" mass="72021">MAQVEDILETVGMQRYSSAFLEAGFDNLESLSQIREIDFLKLNVRLGDRRKLQRAIARRQSWPDLAPLPIPKQNRNDHQVSSHEESVLLPSEPSSSSGSGSSSDLSLNPTLSSGSTSFPATPSPLSLLPSSIGLSHEKSHTVSDLQSYISAILRDKDILLDASSDYNDKVADLQSSNMQPYGMSISGLSLTSAAPLSTGESLVEEVCQALSRSATVPGPNILNHHQLQQNLEIIENSSQPFQIHLGYEVHLEAFAQKFNHIIHLFDESRLRENFDAAIKGSAIHEELMIELFLAFALGATYTEVQAPSLHLEMYLKGRVLLSTLQTWSDDMWMMRILVLVALYHLNMFPSSVFHFLELAIQLGQQNGLDSSTFPLPDVPEPRRSHWLRVWKSIDFLHNWQLLNSCKSKLSITDTEYMINIMEPPLLYEESLNSRLTQMNMSVLSSLLKEVLRDSARCHPAITSPPLLKVHLRSLSKFYSDLPICFCLQPSIQESGSRLVDGANDRQIASILNIHVFYLGIQCQLLYPALISLVHDSQIGGGSSAMIDYASQCVESAKAVVELCGDVSNSGFQLKGHWIVLHFLFNSICVMILDCVRAEKAGQMDVWTENLEHINKGLKLLQGIADGSPVVGYRMAAANTFLKSLQRY</sequence>
<dbReference type="CDD" id="cd12148">
    <property type="entry name" value="fungal_TF_MHR"/>
    <property type="match status" value="1"/>
</dbReference>
<dbReference type="InterPro" id="IPR001660">
    <property type="entry name" value="SAM"/>
</dbReference>
<feature type="compositionally biased region" description="Basic and acidic residues" evidence="1">
    <location>
        <begin position="74"/>
        <end position="86"/>
    </location>
</feature>
<dbReference type="OrthoDB" id="1919336at2759"/>
<accession>A0A1L7X392</accession>
<evidence type="ECO:0000256" key="1">
    <source>
        <dbReference type="SAM" id="MobiDB-lite"/>
    </source>
</evidence>
<dbReference type="InterPro" id="IPR013761">
    <property type="entry name" value="SAM/pointed_sf"/>
</dbReference>
<reference evidence="3 4" key="1">
    <citation type="submission" date="2016-03" db="EMBL/GenBank/DDBJ databases">
        <authorList>
            <person name="Ploux O."/>
        </authorList>
    </citation>
    <scope>NUCLEOTIDE SEQUENCE [LARGE SCALE GENOMIC DNA]</scope>
    <source>
        <strain evidence="3 4">UAMH 11012</strain>
    </source>
</reference>
<keyword evidence="4" id="KW-1185">Reference proteome</keyword>
<evidence type="ECO:0000259" key="2">
    <source>
        <dbReference type="PROSITE" id="PS50105"/>
    </source>
</evidence>
<dbReference type="AlphaFoldDB" id="A0A1L7X392"/>
<evidence type="ECO:0000313" key="3">
    <source>
        <dbReference type="EMBL" id="CZR59466.1"/>
    </source>
</evidence>
<name>A0A1L7X392_9HELO</name>
<protein>
    <recommendedName>
        <fullName evidence="2">SAM domain-containing protein</fullName>
    </recommendedName>
</protein>